<feature type="domain" description="BT-1020-like structural beta-sandwich" evidence="2">
    <location>
        <begin position="433"/>
        <end position="587"/>
    </location>
</feature>
<reference evidence="4 5" key="1">
    <citation type="submission" date="2020-07" db="EMBL/GenBank/DDBJ databases">
        <authorList>
            <person name="Feng X."/>
        </authorList>
    </citation>
    <scope>NUCLEOTIDE SEQUENCE [LARGE SCALE GENOMIC DNA]</scope>
    <source>
        <strain evidence="4 5">JCM23202</strain>
    </source>
</reference>
<dbReference type="InterPro" id="IPR036278">
    <property type="entry name" value="Sialidase_sf"/>
</dbReference>
<gene>
    <name evidence="4" type="ORF">H5P27_18475</name>
</gene>
<evidence type="ECO:0000313" key="4">
    <source>
        <dbReference type="EMBL" id="MBC2608046.1"/>
    </source>
</evidence>
<dbReference type="Pfam" id="PF22585">
    <property type="entry name" value="Sialidase-like_CBM"/>
    <property type="match status" value="1"/>
</dbReference>
<feature type="signal peptide" evidence="1">
    <location>
        <begin position="1"/>
        <end position="34"/>
    </location>
</feature>
<dbReference type="AlphaFoldDB" id="A0A7X1EA59"/>
<dbReference type="InterPro" id="IPR056425">
    <property type="entry name" value="Beta-prop_BT_1020"/>
</dbReference>
<keyword evidence="1" id="KW-0732">Signal</keyword>
<sequence>MKQKSPLTNFAPRKVNPSVSLLAGVALGSLTACAANTDTKEIEPPIAYATEISVSTAADGGLRPAIGTQNIQVYRANRAEPTHLDGLDHTYLHAPMLAYWKGKFHLDYLSAPVNEHDMPTPTSYTSSEDGVNWETPKTLFPSYQRPNGEYTLTHQRSSFYIAPNDKLLATAFHGKYPRPNDGSGIGRVVREIKEDGSFGPIYFIRYNSQEDWDPADAAEYPFYTESKDQAFKDACESLLSNKLMTAQWWEEDRSEDGFYREKGKALSYYHMPDGKVVGIWKNAVTMTTDDEGESWIRTGFAKNIPINSSKYWAEKTKDGDYALVFNPTTRLRHPLAIATSQDGTNFDNLLSVHGELPDQRFPGLYKNMGPQYVRGISEGNGTPPDEDLWLTYSVNKEDIWVSRVPAPVEFAVEKKIFFDDFETSSHNGLPENWNIYRPIWAPTEVIDTDSKQGMALSLSDEDPSDYASVTRVFPKGRSALIRFKLLLEQTDGRLEIDVANAEGLRPVQIAFTEDGKVEARHEGIWKPAGEYEAGKWMDIEIDVNPNKNVDRFQFRINGQEVLYRIAYFTDLARTVERLTIRTGEFRYRGVGGQELPESDYKVKKAIYLIDDVSIEANREPQP</sequence>
<evidence type="ECO:0008006" key="6">
    <source>
        <dbReference type="Google" id="ProtNLM"/>
    </source>
</evidence>
<dbReference type="Proteomes" id="UP000526501">
    <property type="component" value="Unassembled WGS sequence"/>
</dbReference>
<feature type="domain" description="BT-1020-like N-terminal beta-propeller" evidence="3">
    <location>
        <begin position="49"/>
        <end position="262"/>
    </location>
</feature>
<name>A0A7X1EA59_9BACT</name>
<feature type="chain" id="PRO_5030680888" description="BNR repeat-like domain-containing protein" evidence="1">
    <location>
        <begin position="35"/>
        <end position="622"/>
    </location>
</feature>
<dbReference type="PROSITE" id="PS51257">
    <property type="entry name" value="PROKAR_LIPOPROTEIN"/>
    <property type="match status" value="1"/>
</dbReference>
<dbReference type="Pfam" id="PF24067">
    <property type="entry name" value="Beta-prop_BT_1020"/>
    <property type="match status" value="1"/>
</dbReference>
<evidence type="ECO:0000259" key="2">
    <source>
        <dbReference type="Pfam" id="PF22585"/>
    </source>
</evidence>
<dbReference type="RefSeq" id="WP_185661901.1">
    <property type="nucleotide sequence ID" value="NZ_CAWPOO010000013.1"/>
</dbReference>
<dbReference type="InterPro" id="IPR054490">
    <property type="entry name" value="BT_1020-like_b-sandwich_1"/>
</dbReference>
<dbReference type="SUPFAM" id="SSF50939">
    <property type="entry name" value="Sialidases"/>
    <property type="match status" value="1"/>
</dbReference>
<organism evidence="4 5">
    <name type="scientific">Pelagicoccus albus</name>
    <dbReference type="NCBI Taxonomy" id="415222"/>
    <lineage>
        <taxon>Bacteria</taxon>
        <taxon>Pseudomonadati</taxon>
        <taxon>Verrucomicrobiota</taxon>
        <taxon>Opitutia</taxon>
        <taxon>Puniceicoccales</taxon>
        <taxon>Pelagicoccaceae</taxon>
        <taxon>Pelagicoccus</taxon>
    </lineage>
</organism>
<evidence type="ECO:0000313" key="5">
    <source>
        <dbReference type="Proteomes" id="UP000526501"/>
    </source>
</evidence>
<evidence type="ECO:0000259" key="3">
    <source>
        <dbReference type="Pfam" id="PF24067"/>
    </source>
</evidence>
<dbReference type="EMBL" id="JACHVC010000013">
    <property type="protein sequence ID" value="MBC2608046.1"/>
    <property type="molecule type" value="Genomic_DNA"/>
</dbReference>
<proteinExistence type="predicted"/>
<keyword evidence="5" id="KW-1185">Reference proteome</keyword>
<evidence type="ECO:0000256" key="1">
    <source>
        <dbReference type="SAM" id="SignalP"/>
    </source>
</evidence>
<protein>
    <recommendedName>
        <fullName evidence="6">BNR repeat-like domain-containing protein</fullName>
    </recommendedName>
</protein>
<comment type="caution">
    <text evidence="4">The sequence shown here is derived from an EMBL/GenBank/DDBJ whole genome shotgun (WGS) entry which is preliminary data.</text>
</comment>
<accession>A0A7X1EA59</accession>